<evidence type="ECO:0000313" key="1">
    <source>
        <dbReference type="EMBL" id="KAJ8868109.1"/>
    </source>
</evidence>
<reference evidence="1 2" key="1">
    <citation type="submission" date="2023-02" db="EMBL/GenBank/DDBJ databases">
        <title>LHISI_Scaffold_Assembly.</title>
        <authorList>
            <person name="Stuart O.P."/>
            <person name="Cleave R."/>
            <person name="Magrath M.J.L."/>
            <person name="Mikheyev A.S."/>
        </authorList>
    </citation>
    <scope>NUCLEOTIDE SEQUENCE [LARGE SCALE GENOMIC DNA]</scope>
    <source>
        <strain evidence="1">Daus_M_001</strain>
        <tissue evidence="1">Leg muscle</tissue>
    </source>
</reference>
<protein>
    <recommendedName>
        <fullName evidence="3">PiggyBac transposable element-derived protein domain-containing protein</fullName>
    </recommendedName>
</protein>
<name>A0ABQ9GAM4_9NEOP</name>
<keyword evidence="2" id="KW-1185">Reference proteome</keyword>
<proteinExistence type="predicted"/>
<organism evidence="1 2">
    <name type="scientific">Dryococelus australis</name>
    <dbReference type="NCBI Taxonomy" id="614101"/>
    <lineage>
        <taxon>Eukaryota</taxon>
        <taxon>Metazoa</taxon>
        <taxon>Ecdysozoa</taxon>
        <taxon>Arthropoda</taxon>
        <taxon>Hexapoda</taxon>
        <taxon>Insecta</taxon>
        <taxon>Pterygota</taxon>
        <taxon>Neoptera</taxon>
        <taxon>Polyneoptera</taxon>
        <taxon>Phasmatodea</taxon>
        <taxon>Verophasmatodea</taxon>
        <taxon>Anareolatae</taxon>
        <taxon>Phasmatidae</taxon>
        <taxon>Eurycanthinae</taxon>
        <taxon>Dryococelus</taxon>
    </lineage>
</organism>
<gene>
    <name evidence="1" type="ORF">PR048_031918</name>
</gene>
<dbReference type="EMBL" id="JARBHB010000015">
    <property type="protein sequence ID" value="KAJ8868109.1"/>
    <property type="molecule type" value="Genomic_DNA"/>
</dbReference>
<sequence>MEEKRWLNIRDPLSQKLTGRAKKCYMRLYFHFVDASVTNAYIVHKQLDHENMSNKDFRQALYAGLLTTALIQPKREIKSHKPHMSKNIRLKSSDHQPKRCAKCSTKKNPVCNVPLYAKSQKQYSRLSQELKKLSSYSCNLILMTNYTLCAELIL</sequence>
<dbReference type="PANTHER" id="PTHR46599:SF3">
    <property type="entry name" value="PIGGYBAC TRANSPOSABLE ELEMENT-DERIVED PROTEIN 4"/>
    <property type="match status" value="1"/>
</dbReference>
<dbReference type="Proteomes" id="UP001159363">
    <property type="component" value="Chromosome 14"/>
</dbReference>
<evidence type="ECO:0008006" key="3">
    <source>
        <dbReference type="Google" id="ProtNLM"/>
    </source>
</evidence>
<evidence type="ECO:0000313" key="2">
    <source>
        <dbReference type="Proteomes" id="UP001159363"/>
    </source>
</evidence>
<accession>A0ABQ9GAM4</accession>
<dbReference type="PANTHER" id="PTHR46599">
    <property type="entry name" value="PIGGYBAC TRANSPOSABLE ELEMENT-DERIVED PROTEIN 4"/>
    <property type="match status" value="1"/>
</dbReference>
<comment type="caution">
    <text evidence="1">The sequence shown here is derived from an EMBL/GenBank/DDBJ whole genome shotgun (WGS) entry which is preliminary data.</text>
</comment>